<dbReference type="PANTHER" id="PTHR22744:SF13">
    <property type="entry name" value="BTB DOMAIN-CONTAINING PROTEIN"/>
    <property type="match status" value="1"/>
</dbReference>
<organism evidence="2 3">
    <name type="scientific">Steinernema glaseri</name>
    <dbReference type="NCBI Taxonomy" id="37863"/>
    <lineage>
        <taxon>Eukaryota</taxon>
        <taxon>Metazoa</taxon>
        <taxon>Ecdysozoa</taxon>
        <taxon>Nematoda</taxon>
        <taxon>Chromadorea</taxon>
        <taxon>Rhabditida</taxon>
        <taxon>Tylenchina</taxon>
        <taxon>Panagrolaimomorpha</taxon>
        <taxon>Strongyloidoidea</taxon>
        <taxon>Steinernematidae</taxon>
        <taxon>Steinernema</taxon>
    </lineage>
</organism>
<reference evidence="3" key="1">
    <citation type="submission" date="2016-11" db="UniProtKB">
        <authorList>
            <consortium name="WormBaseParasite"/>
        </authorList>
    </citation>
    <scope>IDENTIFICATION</scope>
</reference>
<dbReference type="InterPro" id="IPR000210">
    <property type="entry name" value="BTB/POZ_dom"/>
</dbReference>
<dbReference type="SUPFAM" id="SSF54695">
    <property type="entry name" value="POZ domain"/>
    <property type="match status" value="1"/>
</dbReference>
<accession>A0A1I8ARU5</accession>
<evidence type="ECO:0000259" key="1">
    <source>
        <dbReference type="PROSITE" id="PS50097"/>
    </source>
</evidence>
<dbReference type="SMART" id="SM00225">
    <property type="entry name" value="BTB"/>
    <property type="match status" value="1"/>
</dbReference>
<proteinExistence type="predicted"/>
<dbReference type="InterPro" id="IPR011333">
    <property type="entry name" value="SKP1/BTB/POZ_sf"/>
</dbReference>
<dbReference type="AlphaFoldDB" id="A0A1I8ARU5"/>
<evidence type="ECO:0000313" key="3">
    <source>
        <dbReference type="WBParaSite" id="L893_g8227.t1"/>
    </source>
</evidence>
<name>A0A1I8ARU5_9BILA</name>
<keyword evidence="2" id="KW-1185">Reference proteome</keyword>
<protein>
    <submittedName>
        <fullName evidence="3">BTB domain-containing protein</fullName>
    </submittedName>
</protein>
<dbReference type="WBParaSite" id="L893_g8227.t1">
    <property type="protein sequence ID" value="L893_g8227.t1"/>
    <property type="gene ID" value="L893_g8227"/>
</dbReference>
<dbReference type="CDD" id="cd18186">
    <property type="entry name" value="BTB_POZ_ZBTB_KLHL-like"/>
    <property type="match status" value="1"/>
</dbReference>
<dbReference type="PANTHER" id="PTHR22744">
    <property type="entry name" value="HELIX LOOP HELIX PROTEIN 21-RELATED"/>
    <property type="match status" value="1"/>
</dbReference>
<dbReference type="Proteomes" id="UP000095287">
    <property type="component" value="Unplaced"/>
</dbReference>
<dbReference type="PROSITE" id="PS50097">
    <property type="entry name" value="BTB"/>
    <property type="match status" value="1"/>
</dbReference>
<dbReference type="Gene3D" id="3.30.710.10">
    <property type="entry name" value="Potassium Channel Kv1.1, Chain A"/>
    <property type="match status" value="1"/>
</dbReference>
<feature type="domain" description="BTB" evidence="1">
    <location>
        <begin position="129"/>
        <end position="194"/>
    </location>
</feature>
<evidence type="ECO:0000313" key="2">
    <source>
        <dbReference type="Proteomes" id="UP000095287"/>
    </source>
</evidence>
<dbReference type="Pfam" id="PF00651">
    <property type="entry name" value="BTB"/>
    <property type="match status" value="1"/>
</dbReference>
<sequence>MTASGKISGTLHGDDGTSDEVEISGAKWSLHYLYNASKFALRCAVDGDSVLWSCTARGRVTSWDEGDQKRSLVWSDSFDYLNTQDGFARSKELSLQYRGAKFEAEIEVLKVRRIDLSSSTNEAVESPENAACLVVEDQKVWVAKEVLSFHSPTFKDMFLSDSKAEVSYLLEDVKMEDFKLLLSVLYNLDITINTKESLEGLLRLGAKYKSDLVLRFCHVILSSPDKKFLPLETEIELCDRYGFFPILTKTIRSADLEELKEFAKGGYCAQLSSFAHSLIGERLVGST</sequence>